<dbReference type="EMBL" id="GBXM01103220">
    <property type="protein sequence ID" value="JAH05357.1"/>
    <property type="molecule type" value="Transcribed_RNA"/>
</dbReference>
<reference evidence="1" key="2">
    <citation type="journal article" date="2015" name="Fish Shellfish Immunol.">
        <title>Early steps in the European eel (Anguilla anguilla)-Vibrio vulnificus interaction in the gills: Role of the RtxA13 toxin.</title>
        <authorList>
            <person name="Callol A."/>
            <person name="Pajuelo D."/>
            <person name="Ebbesson L."/>
            <person name="Teles M."/>
            <person name="MacKenzie S."/>
            <person name="Amaro C."/>
        </authorList>
    </citation>
    <scope>NUCLEOTIDE SEQUENCE</scope>
</reference>
<proteinExistence type="predicted"/>
<reference evidence="1" key="1">
    <citation type="submission" date="2014-11" db="EMBL/GenBank/DDBJ databases">
        <authorList>
            <person name="Amaro Gonzalez C."/>
        </authorList>
    </citation>
    <scope>NUCLEOTIDE SEQUENCE</scope>
</reference>
<sequence>MTLLCCTAMYGNPGDAGSFCFLTQVHCAPQILVDSYLDGHRVIGVVHLVSDQSNHVSDQFRLVN</sequence>
<accession>A0A0E9PM56</accession>
<dbReference type="AlphaFoldDB" id="A0A0E9PM56"/>
<name>A0A0E9PM56_ANGAN</name>
<organism evidence="1">
    <name type="scientific">Anguilla anguilla</name>
    <name type="common">European freshwater eel</name>
    <name type="synonym">Muraena anguilla</name>
    <dbReference type="NCBI Taxonomy" id="7936"/>
    <lineage>
        <taxon>Eukaryota</taxon>
        <taxon>Metazoa</taxon>
        <taxon>Chordata</taxon>
        <taxon>Craniata</taxon>
        <taxon>Vertebrata</taxon>
        <taxon>Euteleostomi</taxon>
        <taxon>Actinopterygii</taxon>
        <taxon>Neopterygii</taxon>
        <taxon>Teleostei</taxon>
        <taxon>Anguilliformes</taxon>
        <taxon>Anguillidae</taxon>
        <taxon>Anguilla</taxon>
    </lineage>
</organism>
<protein>
    <submittedName>
        <fullName evidence="1">Uncharacterized protein</fullName>
    </submittedName>
</protein>
<evidence type="ECO:0000313" key="1">
    <source>
        <dbReference type="EMBL" id="JAH05357.1"/>
    </source>
</evidence>